<dbReference type="InterPro" id="IPR050109">
    <property type="entry name" value="HTH-type_TetR-like_transc_reg"/>
</dbReference>
<feature type="DNA-binding region" description="H-T-H motif" evidence="4">
    <location>
        <begin position="24"/>
        <end position="43"/>
    </location>
</feature>
<dbReference type="Gene3D" id="1.10.10.60">
    <property type="entry name" value="Homeodomain-like"/>
    <property type="match status" value="1"/>
</dbReference>
<dbReference type="InterPro" id="IPR001647">
    <property type="entry name" value="HTH_TetR"/>
</dbReference>
<protein>
    <submittedName>
        <fullName evidence="6">Putative Transcriptional regulator, TetR family</fullName>
    </submittedName>
</protein>
<accession>M1WU37</accession>
<dbReference type="PRINTS" id="PR00455">
    <property type="entry name" value="HTHTETR"/>
</dbReference>
<dbReference type="EMBL" id="FO203427">
    <property type="protein sequence ID" value="CCH50202.1"/>
    <property type="molecule type" value="Genomic_DNA"/>
</dbReference>
<evidence type="ECO:0000313" key="7">
    <source>
        <dbReference type="Proteomes" id="UP000011724"/>
    </source>
</evidence>
<dbReference type="PATRIC" id="fig|879567.3.peg.3198"/>
<feature type="domain" description="HTH tetR-type" evidence="5">
    <location>
        <begin position="1"/>
        <end position="61"/>
    </location>
</feature>
<evidence type="ECO:0000256" key="4">
    <source>
        <dbReference type="PROSITE-ProRule" id="PRU00335"/>
    </source>
</evidence>
<keyword evidence="2 4" id="KW-0238">DNA-binding</keyword>
<dbReference type="GO" id="GO:0003700">
    <property type="term" value="F:DNA-binding transcription factor activity"/>
    <property type="evidence" value="ECO:0007669"/>
    <property type="project" value="TreeGrafter"/>
</dbReference>
<dbReference type="SUPFAM" id="SSF48498">
    <property type="entry name" value="Tetracyclin repressor-like, C-terminal domain"/>
    <property type="match status" value="1"/>
</dbReference>
<keyword evidence="7" id="KW-1185">Reference proteome</keyword>
<sequence length="185" mass="21212">MDKQNRILDTASELFATRPFHKVLLSDVARLASVGKGTLYLYFKSKDDLYIAVLFREFTILVDKLRETIAKMEIPPDEQIAAIISELFHHMIGSKSKFEILGAVIACPKSEEWRELRTEMWTIIETVILRGVEHGMFKDKNPRLSAQYITGLVRSISLFRPEGVEAKELCRHAQDFVLNGLRESN</sequence>
<organism evidence="6 7">
    <name type="scientific">Pseudodesulfovibrio piezophilus (strain DSM 21447 / JCM 15486 / C1TLV30)</name>
    <name type="common">Desulfovibrio piezophilus</name>
    <dbReference type="NCBI Taxonomy" id="1322246"/>
    <lineage>
        <taxon>Bacteria</taxon>
        <taxon>Pseudomonadati</taxon>
        <taxon>Thermodesulfobacteriota</taxon>
        <taxon>Desulfovibrionia</taxon>
        <taxon>Desulfovibrionales</taxon>
        <taxon>Desulfovibrionaceae</taxon>
    </lineage>
</organism>
<dbReference type="Proteomes" id="UP000011724">
    <property type="component" value="Chromosome"/>
</dbReference>
<evidence type="ECO:0000313" key="6">
    <source>
        <dbReference type="EMBL" id="CCH50202.1"/>
    </source>
</evidence>
<dbReference type="HOGENOM" id="CLU_069356_12_2_7"/>
<dbReference type="OrthoDB" id="5365491at2"/>
<keyword evidence="1" id="KW-0805">Transcription regulation</keyword>
<evidence type="ECO:0000256" key="2">
    <source>
        <dbReference type="ARBA" id="ARBA00023125"/>
    </source>
</evidence>
<dbReference type="PROSITE" id="PS50977">
    <property type="entry name" value="HTH_TETR_2"/>
    <property type="match status" value="1"/>
</dbReference>
<gene>
    <name evidence="6" type="ordered locus">BN4_20140</name>
</gene>
<evidence type="ECO:0000259" key="5">
    <source>
        <dbReference type="PROSITE" id="PS50977"/>
    </source>
</evidence>
<dbReference type="Gene3D" id="1.10.357.10">
    <property type="entry name" value="Tetracycline Repressor, domain 2"/>
    <property type="match status" value="1"/>
</dbReference>
<dbReference type="KEGG" id="dpi:BN4_20140"/>
<dbReference type="AlphaFoldDB" id="M1WU37"/>
<dbReference type="PANTHER" id="PTHR30055:SF234">
    <property type="entry name" value="HTH-TYPE TRANSCRIPTIONAL REGULATOR BETI"/>
    <property type="match status" value="1"/>
</dbReference>
<reference evidence="7" key="2">
    <citation type="journal article" date="2013" name="Stand. Genomic Sci.">
        <title>Complete genome sequence of Desulfocapsa sulfexigens, a marine deltaproteobacterium specialized in disproportionating inorganic sulfur compounds.</title>
        <authorList>
            <person name="Finster K.W."/>
            <person name="Kjeldsen K.U."/>
            <person name="Kube M."/>
            <person name="Reinhardt R."/>
            <person name="Mussmann M."/>
            <person name="Amann R."/>
            <person name="Schreiber L."/>
        </authorList>
    </citation>
    <scope>NUCLEOTIDE SEQUENCE [LARGE SCALE GENOMIC DNA]</scope>
    <source>
        <strain evidence="7">DSM 10523 / SB164P1</strain>
    </source>
</reference>
<dbReference type="GO" id="GO:0000976">
    <property type="term" value="F:transcription cis-regulatory region binding"/>
    <property type="evidence" value="ECO:0007669"/>
    <property type="project" value="TreeGrafter"/>
</dbReference>
<dbReference type="PANTHER" id="PTHR30055">
    <property type="entry name" value="HTH-TYPE TRANSCRIPTIONAL REGULATOR RUTR"/>
    <property type="match status" value="1"/>
</dbReference>
<dbReference type="InterPro" id="IPR041490">
    <property type="entry name" value="KstR2_TetR_C"/>
</dbReference>
<dbReference type="eggNOG" id="COG1309">
    <property type="taxonomic scope" value="Bacteria"/>
</dbReference>
<keyword evidence="3" id="KW-0804">Transcription</keyword>
<dbReference type="InterPro" id="IPR036271">
    <property type="entry name" value="Tet_transcr_reg_TetR-rel_C_sf"/>
</dbReference>
<evidence type="ECO:0000256" key="1">
    <source>
        <dbReference type="ARBA" id="ARBA00023015"/>
    </source>
</evidence>
<dbReference type="SUPFAM" id="SSF46689">
    <property type="entry name" value="Homeodomain-like"/>
    <property type="match status" value="1"/>
</dbReference>
<reference evidence="6 7" key="1">
    <citation type="journal article" date="2013" name="PLoS ONE">
        <title>The first genomic and proteomic characterization of a deep-sea sulfate reducer: insights into the piezophilic lifestyle of Desulfovibrio piezophilus.</title>
        <authorList>
            <person name="Pradel N."/>
            <person name="Ji B."/>
            <person name="Gimenez G."/>
            <person name="Talla E."/>
            <person name="Lenoble P."/>
            <person name="Garel M."/>
            <person name="Tamburini C."/>
            <person name="Fourquet P."/>
            <person name="Lebrun R."/>
            <person name="Bertin P."/>
            <person name="Denis Y."/>
            <person name="Pophillat M."/>
            <person name="Barbe V."/>
            <person name="Ollivier B."/>
            <person name="Dolla A."/>
        </authorList>
    </citation>
    <scope>NUCLEOTIDE SEQUENCE [LARGE SCALE GENOMIC DNA]</scope>
    <source>
        <strain evidence="7">DSM 10523 / SB164P1</strain>
    </source>
</reference>
<dbReference type="BioCyc" id="DPIE1322246:BN4_RS14930-MONOMER"/>
<evidence type="ECO:0000256" key="3">
    <source>
        <dbReference type="ARBA" id="ARBA00023163"/>
    </source>
</evidence>
<dbReference type="InterPro" id="IPR009057">
    <property type="entry name" value="Homeodomain-like_sf"/>
</dbReference>
<dbReference type="Pfam" id="PF00440">
    <property type="entry name" value="TetR_N"/>
    <property type="match status" value="1"/>
</dbReference>
<dbReference type="STRING" id="1322246.BN4_20140"/>
<name>M1WU37_PSEP2</name>
<dbReference type="RefSeq" id="WP_015416244.1">
    <property type="nucleotide sequence ID" value="NC_020409.1"/>
</dbReference>
<proteinExistence type="predicted"/>
<dbReference type="Pfam" id="PF17932">
    <property type="entry name" value="TetR_C_24"/>
    <property type="match status" value="1"/>
</dbReference>